<protein>
    <recommendedName>
        <fullName evidence="1">N-acetyltransferase domain-containing protein</fullName>
    </recommendedName>
</protein>
<gene>
    <name evidence="2" type="ORF">UA08_09307</name>
</gene>
<dbReference type="Gene3D" id="3.40.630.30">
    <property type="match status" value="1"/>
</dbReference>
<dbReference type="PANTHER" id="PTHR42791">
    <property type="entry name" value="GNAT FAMILY ACETYLTRANSFERASE"/>
    <property type="match status" value="1"/>
</dbReference>
<feature type="domain" description="N-acetyltransferase" evidence="1">
    <location>
        <begin position="10"/>
        <end position="200"/>
    </location>
</feature>
<dbReference type="STRING" id="1441469.A0A1Q5Q6Q9"/>
<dbReference type="GeneID" id="31009063"/>
<organism evidence="2 3">
    <name type="scientific">Talaromyces atroroseus</name>
    <dbReference type="NCBI Taxonomy" id="1441469"/>
    <lineage>
        <taxon>Eukaryota</taxon>
        <taxon>Fungi</taxon>
        <taxon>Dikarya</taxon>
        <taxon>Ascomycota</taxon>
        <taxon>Pezizomycotina</taxon>
        <taxon>Eurotiomycetes</taxon>
        <taxon>Eurotiomycetidae</taxon>
        <taxon>Eurotiales</taxon>
        <taxon>Trichocomaceae</taxon>
        <taxon>Talaromyces</taxon>
        <taxon>Talaromyces sect. Trachyspermi</taxon>
    </lineage>
</organism>
<evidence type="ECO:0000313" key="3">
    <source>
        <dbReference type="Proteomes" id="UP000214365"/>
    </source>
</evidence>
<dbReference type="PANTHER" id="PTHR42791:SF1">
    <property type="entry name" value="N-ACETYLTRANSFERASE DOMAIN-CONTAINING PROTEIN"/>
    <property type="match status" value="1"/>
</dbReference>
<evidence type="ECO:0000259" key="1">
    <source>
        <dbReference type="PROSITE" id="PS51186"/>
    </source>
</evidence>
<dbReference type="OrthoDB" id="2115692at2759"/>
<dbReference type="Pfam" id="PF00583">
    <property type="entry name" value="Acetyltransf_1"/>
    <property type="match status" value="1"/>
</dbReference>
<dbReference type="PROSITE" id="PS51186">
    <property type="entry name" value="GNAT"/>
    <property type="match status" value="1"/>
</dbReference>
<reference evidence="2 3" key="1">
    <citation type="submission" date="2015-06" db="EMBL/GenBank/DDBJ databases">
        <title>Talaromyces atroroseus IBT 11181 draft genome.</title>
        <authorList>
            <person name="Rasmussen K.B."/>
            <person name="Rasmussen S."/>
            <person name="Petersen B."/>
            <person name="Sicheritz-Ponten T."/>
            <person name="Mortensen U.H."/>
            <person name="Thrane U."/>
        </authorList>
    </citation>
    <scope>NUCLEOTIDE SEQUENCE [LARGE SCALE GENOMIC DNA]</scope>
    <source>
        <strain evidence="2 3">IBT 11181</strain>
    </source>
</reference>
<dbReference type="AlphaFoldDB" id="A0A1Q5Q6Q9"/>
<dbReference type="CDD" id="cd04301">
    <property type="entry name" value="NAT_SF"/>
    <property type="match status" value="1"/>
</dbReference>
<sequence length="201" mass="22663">MGSLDTTPVMKVEKFTLDDIPDAIAMNYAAFQGEESQKMMPDTVGARQWWIDVYRHDYLNRQQHSHFIKVVETSGGAMVAYARWDRASLEERGPRYPAWHADMDHTACDLFMEQSDGTRRRLMGTEPHYFLDTVVTHPAYQGKGAGSMLVKWGCDLADQEGVAVYVDASDVGASLYQRFGFEARQAPGNEYAVLVRKARSA</sequence>
<dbReference type="InterPro" id="IPR016181">
    <property type="entry name" value="Acyl_CoA_acyltransferase"/>
</dbReference>
<dbReference type="InterPro" id="IPR052523">
    <property type="entry name" value="Trichothecene_AcTrans"/>
</dbReference>
<dbReference type="InterPro" id="IPR000182">
    <property type="entry name" value="GNAT_dom"/>
</dbReference>
<keyword evidence="3" id="KW-1185">Reference proteome</keyword>
<dbReference type="EMBL" id="LFMY01000021">
    <property type="protein sequence ID" value="OKL55430.1"/>
    <property type="molecule type" value="Genomic_DNA"/>
</dbReference>
<comment type="caution">
    <text evidence="2">The sequence shown here is derived from an EMBL/GenBank/DDBJ whole genome shotgun (WGS) entry which is preliminary data.</text>
</comment>
<proteinExistence type="predicted"/>
<evidence type="ECO:0000313" key="2">
    <source>
        <dbReference type="EMBL" id="OKL55430.1"/>
    </source>
</evidence>
<dbReference type="Proteomes" id="UP000214365">
    <property type="component" value="Unassembled WGS sequence"/>
</dbReference>
<name>A0A1Q5Q6Q9_TALAT</name>
<dbReference type="RefSeq" id="XP_020115551.1">
    <property type="nucleotide sequence ID" value="XM_020265235.1"/>
</dbReference>
<accession>A0A1Q5Q6Q9</accession>
<dbReference type="GO" id="GO:0016747">
    <property type="term" value="F:acyltransferase activity, transferring groups other than amino-acyl groups"/>
    <property type="evidence" value="ECO:0007669"/>
    <property type="project" value="InterPro"/>
</dbReference>
<dbReference type="SUPFAM" id="SSF55729">
    <property type="entry name" value="Acyl-CoA N-acyltransferases (Nat)"/>
    <property type="match status" value="1"/>
</dbReference>